<feature type="compositionally biased region" description="Polar residues" evidence="1">
    <location>
        <begin position="125"/>
        <end position="140"/>
    </location>
</feature>
<proteinExistence type="predicted"/>
<protein>
    <recommendedName>
        <fullName evidence="4">TIR domain-containing protein</fullName>
    </recommendedName>
</protein>
<dbReference type="EMBL" id="CP089982">
    <property type="protein sequence ID" value="WXA94626.1"/>
    <property type="molecule type" value="Genomic_DNA"/>
</dbReference>
<reference evidence="2 3" key="1">
    <citation type="submission" date="2021-12" db="EMBL/GenBank/DDBJ databases">
        <title>Discovery of the Pendulisporaceae a myxobacterial family with distinct sporulation behavior and unique specialized metabolism.</title>
        <authorList>
            <person name="Garcia R."/>
            <person name="Popoff A."/>
            <person name="Bader C.D."/>
            <person name="Loehr J."/>
            <person name="Walesch S."/>
            <person name="Walt C."/>
            <person name="Boldt J."/>
            <person name="Bunk B."/>
            <person name="Haeckl F.J.F.P.J."/>
            <person name="Gunesch A.P."/>
            <person name="Birkelbach J."/>
            <person name="Nuebel U."/>
            <person name="Pietschmann T."/>
            <person name="Bach T."/>
            <person name="Mueller R."/>
        </authorList>
    </citation>
    <scope>NUCLEOTIDE SEQUENCE [LARGE SCALE GENOMIC DNA]</scope>
    <source>
        <strain evidence="2 3">MSr12523</strain>
    </source>
</reference>
<dbReference type="Gene3D" id="3.40.50.10140">
    <property type="entry name" value="Toll/interleukin-1 receptor homology (TIR) domain"/>
    <property type="match status" value="1"/>
</dbReference>
<evidence type="ECO:0000313" key="2">
    <source>
        <dbReference type="EMBL" id="WXA94626.1"/>
    </source>
</evidence>
<evidence type="ECO:0000313" key="3">
    <source>
        <dbReference type="Proteomes" id="UP001379533"/>
    </source>
</evidence>
<evidence type="ECO:0000256" key="1">
    <source>
        <dbReference type="SAM" id="MobiDB-lite"/>
    </source>
</evidence>
<organism evidence="2 3">
    <name type="scientific">Pendulispora brunnea</name>
    <dbReference type="NCBI Taxonomy" id="2905690"/>
    <lineage>
        <taxon>Bacteria</taxon>
        <taxon>Pseudomonadati</taxon>
        <taxon>Myxococcota</taxon>
        <taxon>Myxococcia</taxon>
        <taxon>Myxococcales</taxon>
        <taxon>Sorangiineae</taxon>
        <taxon>Pendulisporaceae</taxon>
        <taxon>Pendulispora</taxon>
    </lineage>
</organism>
<accession>A0ABZ2KE27</accession>
<feature type="region of interest" description="Disordered" evidence="1">
    <location>
        <begin position="121"/>
        <end position="142"/>
    </location>
</feature>
<sequence>MIRGKTTAALADYYKAHFEHFSLVETTDLRDFWLEREYPDEWLEWARSMPRTPGTIKEAILSRRNDQVALRRLAEDILNRDPTPGTHPSKAIRERLIKSLEEDGYRFENSKLLSLANDLAPPATSAKNSKPGSGDATSTGALSASEEEVLLLLGDEEHDYDGRVPVDVVAQACDMSAQVAWDNVRCLEELQLVESYDGGSMGSSHRVATLTAEGRQRGRDIRVPLRKGPIRNVIDRIDDTDRTVLDVVLEQQLRSIGASVGRSEISTRSCKVLSGQSVANVSQVLDHLSPSYLRKSSGREPAFALTIRGLLASSWGANAFEVIEQVLIVLRELQDRDPSIQHFSWLDLRAMTGLSPGALDFVYMVIREANLGGRFRRGRWEVPPDLALLLELSYDASEHVRRCVGSPDRPLNEVATNTVVDDRSGRNLGRDPSPLSGEASVAGMLARMQQGDGTIFISHAVKDQEDIISPFFDLLTSGAGVPPDKIFQSSLRGQIPNSEYFVQHILNRLASATLVISIFSSTYLQSQFCLAEGGALRLRERARPDHAPGLGFGFVVPPTTFRDVHGVFHGVQLGTINQKEDLSELFDRIKQVLNSQQNSARWAAKKEEFLAKINGAIGKRSVISLAAGIQVYDAMFERNSQPEVRFRSKFRICFENRTGREISVTDPRWTPGERGVSIEKGYLPRLQLEHPDGWEHSHEEPSVTVHDGAKFRTWVGINPSYSDDELRRRQAAHSLGTLSLSVIADGHQGARDFTL</sequence>
<dbReference type="InterPro" id="IPR035897">
    <property type="entry name" value="Toll_tir_struct_dom_sf"/>
</dbReference>
<gene>
    <name evidence="2" type="ORF">LZC95_50440</name>
</gene>
<name>A0ABZ2KE27_9BACT</name>
<dbReference type="Proteomes" id="UP001379533">
    <property type="component" value="Chromosome"/>
</dbReference>
<keyword evidence="3" id="KW-1185">Reference proteome</keyword>
<evidence type="ECO:0008006" key="4">
    <source>
        <dbReference type="Google" id="ProtNLM"/>
    </source>
</evidence>
<dbReference type="RefSeq" id="WP_394845237.1">
    <property type="nucleotide sequence ID" value="NZ_CP089982.1"/>
</dbReference>